<evidence type="ECO:0000256" key="1">
    <source>
        <dbReference type="SAM" id="MobiDB-lite"/>
    </source>
</evidence>
<keyword evidence="2" id="KW-1185">Reference proteome</keyword>
<reference evidence="3" key="1">
    <citation type="submission" date="2016-11" db="UniProtKB">
        <authorList>
            <consortium name="WormBaseParasite"/>
        </authorList>
    </citation>
    <scope>IDENTIFICATION</scope>
</reference>
<evidence type="ECO:0000313" key="3">
    <source>
        <dbReference type="WBParaSite" id="L893_g29903.t1"/>
    </source>
</evidence>
<evidence type="ECO:0000313" key="2">
    <source>
        <dbReference type="Proteomes" id="UP000095287"/>
    </source>
</evidence>
<feature type="compositionally biased region" description="Basic and acidic residues" evidence="1">
    <location>
        <begin position="49"/>
        <end position="59"/>
    </location>
</feature>
<accession>A0A1I7ZV74</accession>
<name>A0A1I7ZV74_9BILA</name>
<feature type="region of interest" description="Disordered" evidence="1">
    <location>
        <begin position="110"/>
        <end position="137"/>
    </location>
</feature>
<proteinExistence type="predicted"/>
<dbReference type="Proteomes" id="UP000095287">
    <property type="component" value="Unplaced"/>
</dbReference>
<protein>
    <submittedName>
        <fullName evidence="3">Uncharacterized protein</fullName>
    </submittedName>
</protein>
<dbReference type="AlphaFoldDB" id="A0A1I7ZV74"/>
<feature type="region of interest" description="Disordered" evidence="1">
    <location>
        <begin position="49"/>
        <end position="74"/>
    </location>
</feature>
<sequence length="152" mass="16688">MLGLLQRIVCGGFGSNAVTRDSRIVVMSYGAFLLIGNKAQCTLIAHDERPPPDQILRDAPEEEGGVGAPELSEVNMREEAELANYGSLLLPRDRHDPHYLFERRYRTGAFPETPSADAGRDSSSQEEARVCQKEHSQLLSGRSTVTFTAAGR</sequence>
<organism evidence="2 3">
    <name type="scientific">Steinernema glaseri</name>
    <dbReference type="NCBI Taxonomy" id="37863"/>
    <lineage>
        <taxon>Eukaryota</taxon>
        <taxon>Metazoa</taxon>
        <taxon>Ecdysozoa</taxon>
        <taxon>Nematoda</taxon>
        <taxon>Chromadorea</taxon>
        <taxon>Rhabditida</taxon>
        <taxon>Tylenchina</taxon>
        <taxon>Panagrolaimomorpha</taxon>
        <taxon>Strongyloidoidea</taxon>
        <taxon>Steinernematidae</taxon>
        <taxon>Steinernema</taxon>
    </lineage>
</organism>
<feature type="compositionally biased region" description="Basic and acidic residues" evidence="1">
    <location>
        <begin position="126"/>
        <end position="136"/>
    </location>
</feature>
<dbReference type="WBParaSite" id="L893_g29903.t1">
    <property type="protein sequence ID" value="L893_g29903.t1"/>
    <property type="gene ID" value="L893_g29903"/>
</dbReference>